<evidence type="ECO:0000256" key="5">
    <source>
        <dbReference type="ARBA" id="ARBA00023136"/>
    </source>
</evidence>
<feature type="transmembrane region" description="Helical" evidence="6">
    <location>
        <begin position="337"/>
        <end position="361"/>
    </location>
</feature>
<evidence type="ECO:0000256" key="3">
    <source>
        <dbReference type="ARBA" id="ARBA00022692"/>
    </source>
</evidence>
<dbReference type="InterPro" id="IPR036259">
    <property type="entry name" value="MFS_trans_sf"/>
</dbReference>
<feature type="transmembrane region" description="Helical" evidence="6">
    <location>
        <begin position="311"/>
        <end position="331"/>
    </location>
</feature>
<keyword evidence="4 6" id="KW-1133">Transmembrane helix</keyword>
<evidence type="ECO:0000313" key="9">
    <source>
        <dbReference type="Proteomes" id="UP000321933"/>
    </source>
</evidence>
<gene>
    <name evidence="8" type="ORF">FVW59_15775</name>
</gene>
<dbReference type="Gene3D" id="1.20.1250.20">
    <property type="entry name" value="MFS general substrate transporter like domains"/>
    <property type="match status" value="2"/>
</dbReference>
<feature type="transmembrane region" description="Helical" evidence="6">
    <location>
        <begin position="127"/>
        <end position="150"/>
    </location>
</feature>
<dbReference type="InterPro" id="IPR004752">
    <property type="entry name" value="AmpG_permease/AT-1"/>
</dbReference>
<dbReference type="AlphaFoldDB" id="A0A5C8ZQQ2"/>
<dbReference type="PROSITE" id="PS50850">
    <property type="entry name" value="MFS"/>
    <property type="match status" value="1"/>
</dbReference>
<evidence type="ECO:0000256" key="2">
    <source>
        <dbReference type="ARBA" id="ARBA00022448"/>
    </source>
</evidence>
<dbReference type="PANTHER" id="PTHR12778">
    <property type="entry name" value="SOLUTE CARRIER FAMILY 33 ACETYL-COA TRANSPORTER -RELATED"/>
    <property type="match status" value="1"/>
</dbReference>
<dbReference type="Pfam" id="PF07690">
    <property type="entry name" value="MFS_1"/>
    <property type="match status" value="1"/>
</dbReference>
<evidence type="ECO:0000313" key="8">
    <source>
        <dbReference type="EMBL" id="TXS90059.1"/>
    </source>
</evidence>
<feature type="transmembrane region" description="Helical" evidence="6">
    <location>
        <begin position="102"/>
        <end position="121"/>
    </location>
</feature>
<organism evidence="8 9">
    <name type="scientific">Parahaliea aestuarii</name>
    <dbReference type="NCBI Taxonomy" id="1852021"/>
    <lineage>
        <taxon>Bacteria</taxon>
        <taxon>Pseudomonadati</taxon>
        <taxon>Pseudomonadota</taxon>
        <taxon>Gammaproteobacteria</taxon>
        <taxon>Cellvibrionales</taxon>
        <taxon>Halieaceae</taxon>
        <taxon>Parahaliea</taxon>
    </lineage>
</organism>
<dbReference type="RefSeq" id="WP_148065322.1">
    <property type="nucleotide sequence ID" value="NZ_VRYZ01000007.1"/>
</dbReference>
<evidence type="ECO:0000256" key="4">
    <source>
        <dbReference type="ARBA" id="ARBA00022989"/>
    </source>
</evidence>
<keyword evidence="5 6" id="KW-0472">Membrane</keyword>
<feature type="transmembrane region" description="Helical" evidence="6">
    <location>
        <begin position="60"/>
        <end position="81"/>
    </location>
</feature>
<feature type="transmembrane region" description="Helical" evidence="6">
    <location>
        <begin position="245"/>
        <end position="267"/>
    </location>
</feature>
<dbReference type="EMBL" id="VRYZ01000007">
    <property type="protein sequence ID" value="TXS90059.1"/>
    <property type="molecule type" value="Genomic_DNA"/>
</dbReference>
<evidence type="ECO:0000259" key="7">
    <source>
        <dbReference type="PROSITE" id="PS50850"/>
    </source>
</evidence>
<evidence type="ECO:0000256" key="1">
    <source>
        <dbReference type="ARBA" id="ARBA00004141"/>
    </source>
</evidence>
<name>A0A5C8ZQQ2_9GAMM</name>
<keyword evidence="9" id="KW-1185">Reference proteome</keyword>
<dbReference type="SUPFAM" id="SSF103473">
    <property type="entry name" value="MFS general substrate transporter"/>
    <property type="match status" value="1"/>
</dbReference>
<evidence type="ECO:0000256" key="6">
    <source>
        <dbReference type="SAM" id="Phobius"/>
    </source>
</evidence>
<dbReference type="GO" id="GO:0016020">
    <property type="term" value="C:membrane"/>
    <property type="evidence" value="ECO:0007669"/>
    <property type="project" value="UniProtKB-SubCell"/>
</dbReference>
<protein>
    <submittedName>
        <fullName evidence="8">AmpG family muropeptide MFS transporter</fullName>
    </submittedName>
</protein>
<keyword evidence="2" id="KW-0813">Transport</keyword>
<feature type="transmembrane region" description="Helical" evidence="6">
    <location>
        <begin position="368"/>
        <end position="388"/>
    </location>
</feature>
<dbReference type="Proteomes" id="UP000321933">
    <property type="component" value="Unassembled WGS sequence"/>
</dbReference>
<sequence length="435" mass="47520">MRAELGRKEIPDASVSNRVDWRAAIFNRRMLACVFIGLASGMPLYVLYQLVPAWLRDEGVSLTEIGLFSLVGIPYTWKFLWAPFMDRYRPPLLGRLGRRRGWMLFTQLALLFSIGGLGLFQPQSATLVIAWVAFAVAFFSASQDVVLDAFRREILPDAELGLGNSIHVQAYRISSLVPGSLSLILADLMPWDSVFWITGAFMLVGIAMTLVVREPDSEVPLGGGLRATVVAPFVEYLQRKGWQPLLAVLAFMFLYKLGDNMATALATPFYLDMGFTKTEIGLVAKHAALWPAIFGGLLGGVVMIRVGINRSLWLFGVVQLVSILGFAVLAASEAHLWLLALVIAFEYLGVGLGTAAFTAFIAREASRAFAATQFALFTALAALPRTFANASTGAIVEETGWVSFFLLCAVLAVPGMLMLLWVAPWRRAGTLESAV</sequence>
<accession>A0A5C8ZQQ2</accession>
<comment type="subcellular location">
    <subcellularLocation>
        <location evidence="1">Membrane</location>
        <topology evidence="1">Multi-pass membrane protein</topology>
    </subcellularLocation>
</comment>
<feature type="domain" description="Major facilitator superfamily (MFS) profile" evidence="7">
    <location>
        <begin position="29"/>
        <end position="427"/>
    </location>
</feature>
<proteinExistence type="predicted"/>
<reference evidence="8 9" key="1">
    <citation type="submission" date="2019-08" db="EMBL/GenBank/DDBJ databases">
        <title>Parahaliea maris sp. nov., isolated from the surface seawater.</title>
        <authorList>
            <person name="Liu Y."/>
        </authorList>
    </citation>
    <scope>NUCLEOTIDE SEQUENCE [LARGE SCALE GENOMIC DNA]</scope>
    <source>
        <strain evidence="8 9">S2-26</strain>
    </source>
</reference>
<dbReference type="OrthoDB" id="9787815at2"/>
<dbReference type="InterPro" id="IPR011701">
    <property type="entry name" value="MFS"/>
</dbReference>
<dbReference type="NCBIfam" id="TIGR00901">
    <property type="entry name" value="2A0125"/>
    <property type="match status" value="1"/>
</dbReference>
<feature type="transmembrane region" description="Helical" evidence="6">
    <location>
        <begin position="400"/>
        <end position="423"/>
    </location>
</feature>
<dbReference type="InterPro" id="IPR020846">
    <property type="entry name" value="MFS_dom"/>
</dbReference>
<dbReference type="GO" id="GO:0022857">
    <property type="term" value="F:transmembrane transporter activity"/>
    <property type="evidence" value="ECO:0007669"/>
    <property type="project" value="InterPro"/>
</dbReference>
<keyword evidence="3 6" id="KW-0812">Transmembrane</keyword>
<dbReference type="PANTHER" id="PTHR12778:SF10">
    <property type="entry name" value="MAJOR FACILITATOR SUPERFAMILY DOMAIN-CONTAINING PROTEIN 3"/>
    <property type="match status" value="1"/>
</dbReference>
<feature type="transmembrane region" description="Helical" evidence="6">
    <location>
        <begin position="30"/>
        <end position="48"/>
    </location>
</feature>
<comment type="caution">
    <text evidence="8">The sequence shown here is derived from an EMBL/GenBank/DDBJ whole genome shotgun (WGS) entry which is preliminary data.</text>
</comment>
<feature type="transmembrane region" description="Helical" evidence="6">
    <location>
        <begin position="287"/>
        <end position="304"/>
    </location>
</feature>
<dbReference type="CDD" id="cd17486">
    <property type="entry name" value="MFS_AmpG_like"/>
    <property type="match status" value="1"/>
</dbReference>